<dbReference type="PANTHER" id="PTHR30532">
    <property type="entry name" value="IRON III DICITRATE-BINDING PERIPLASMIC PROTEIN"/>
    <property type="match status" value="1"/>
</dbReference>
<sequence>MVRLVAAGAALVLGLTACGGGGDAGAPKDTSAGAAPGYPITITHKLGTTTIKSAPKRVVVLGETDQDVLLSLGITPIAMVKTNIGDGVAPWTKAKLTGAAPTLLTAGDNGFDVEQVLKLEPDLILANYDYYLDKYWKKLNDIVPTTAYETGPAEDSWQQVTRQVGKAVGKSAEAEKLVTEVEGKIAGVKKSNPELTGKKFAFGVTGQTGTIMVLKSTTDTATKLLGEFGLVLPPAIQQLPGESFAVEVSAEKYDLLDQDVLITYFNDNKQHQQDVEQNPLFKKLKVVSKGGTIVVDLSEFYSIRTPSPLGIPYAIDKMVPKLSAAVKKTAV</sequence>
<accession>A0A7W7CAB9</accession>
<dbReference type="PANTHER" id="PTHR30532:SF24">
    <property type="entry name" value="FERRIC ENTEROBACTIN-BINDING PERIPLASMIC PROTEIN FEPB"/>
    <property type="match status" value="1"/>
</dbReference>
<dbReference type="PROSITE" id="PS50983">
    <property type="entry name" value="FE_B12_PBP"/>
    <property type="match status" value="1"/>
</dbReference>
<evidence type="ECO:0000256" key="1">
    <source>
        <dbReference type="ARBA" id="ARBA00004196"/>
    </source>
</evidence>
<evidence type="ECO:0000313" key="7">
    <source>
        <dbReference type="EMBL" id="MBB4677327.1"/>
    </source>
</evidence>
<dbReference type="Proteomes" id="UP000533598">
    <property type="component" value="Unassembled WGS sequence"/>
</dbReference>
<keyword evidence="3" id="KW-0813">Transport</keyword>
<protein>
    <submittedName>
        <fullName evidence="7">Iron complex transport system substrate-binding protein</fullName>
    </submittedName>
</protein>
<dbReference type="InterPro" id="IPR002491">
    <property type="entry name" value="ABC_transptr_periplasmic_BD"/>
</dbReference>
<dbReference type="GO" id="GO:0030288">
    <property type="term" value="C:outer membrane-bounded periplasmic space"/>
    <property type="evidence" value="ECO:0007669"/>
    <property type="project" value="TreeGrafter"/>
</dbReference>
<dbReference type="InterPro" id="IPR051313">
    <property type="entry name" value="Bact_iron-sidero_bind"/>
</dbReference>
<proteinExistence type="inferred from homology"/>
<dbReference type="GO" id="GO:1901678">
    <property type="term" value="P:iron coordination entity transport"/>
    <property type="evidence" value="ECO:0007669"/>
    <property type="project" value="UniProtKB-ARBA"/>
</dbReference>
<keyword evidence="4 5" id="KW-0732">Signal</keyword>
<feature type="signal peptide" evidence="5">
    <location>
        <begin position="1"/>
        <end position="19"/>
    </location>
</feature>
<dbReference type="Gene3D" id="3.40.50.1980">
    <property type="entry name" value="Nitrogenase molybdenum iron protein domain"/>
    <property type="match status" value="2"/>
</dbReference>
<dbReference type="CDD" id="cd01146">
    <property type="entry name" value="FhuD"/>
    <property type="match status" value="1"/>
</dbReference>
<comment type="subcellular location">
    <subcellularLocation>
        <location evidence="1">Cell envelope</location>
    </subcellularLocation>
</comment>
<evidence type="ECO:0000256" key="2">
    <source>
        <dbReference type="ARBA" id="ARBA00008814"/>
    </source>
</evidence>
<gene>
    <name evidence="7" type="ORF">HNR67_003445</name>
</gene>
<feature type="chain" id="PRO_5039570770" evidence="5">
    <location>
        <begin position="20"/>
        <end position="331"/>
    </location>
</feature>
<evidence type="ECO:0000313" key="8">
    <source>
        <dbReference type="Proteomes" id="UP000533598"/>
    </source>
</evidence>
<dbReference type="PROSITE" id="PS51257">
    <property type="entry name" value="PROKAR_LIPOPROTEIN"/>
    <property type="match status" value="1"/>
</dbReference>
<organism evidence="7 8">
    <name type="scientific">Crossiella cryophila</name>
    <dbReference type="NCBI Taxonomy" id="43355"/>
    <lineage>
        <taxon>Bacteria</taxon>
        <taxon>Bacillati</taxon>
        <taxon>Actinomycetota</taxon>
        <taxon>Actinomycetes</taxon>
        <taxon>Pseudonocardiales</taxon>
        <taxon>Pseudonocardiaceae</taxon>
        <taxon>Crossiella</taxon>
    </lineage>
</organism>
<keyword evidence="8" id="KW-1185">Reference proteome</keyword>
<feature type="domain" description="Fe/B12 periplasmic-binding" evidence="6">
    <location>
        <begin position="57"/>
        <end position="326"/>
    </location>
</feature>
<dbReference type="AlphaFoldDB" id="A0A7W7CAB9"/>
<evidence type="ECO:0000259" key="6">
    <source>
        <dbReference type="PROSITE" id="PS50983"/>
    </source>
</evidence>
<evidence type="ECO:0000256" key="4">
    <source>
        <dbReference type="ARBA" id="ARBA00022729"/>
    </source>
</evidence>
<dbReference type="RefSeq" id="WP_185003292.1">
    <property type="nucleotide sequence ID" value="NZ_BAAAUI010000032.1"/>
</dbReference>
<dbReference type="EMBL" id="JACHMH010000001">
    <property type="protein sequence ID" value="MBB4677327.1"/>
    <property type="molecule type" value="Genomic_DNA"/>
</dbReference>
<dbReference type="Pfam" id="PF01497">
    <property type="entry name" value="Peripla_BP_2"/>
    <property type="match status" value="1"/>
</dbReference>
<dbReference type="SUPFAM" id="SSF53807">
    <property type="entry name" value="Helical backbone' metal receptor"/>
    <property type="match status" value="1"/>
</dbReference>
<comment type="caution">
    <text evidence="7">The sequence shown here is derived from an EMBL/GenBank/DDBJ whole genome shotgun (WGS) entry which is preliminary data.</text>
</comment>
<evidence type="ECO:0000256" key="5">
    <source>
        <dbReference type="SAM" id="SignalP"/>
    </source>
</evidence>
<name>A0A7W7CAB9_9PSEU</name>
<comment type="similarity">
    <text evidence="2">Belongs to the bacterial solute-binding protein 8 family.</text>
</comment>
<reference evidence="7 8" key="1">
    <citation type="submission" date="2020-08" db="EMBL/GenBank/DDBJ databases">
        <title>Sequencing the genomes of 1000 actinobacteria strains.</title>
        <authorList>
            <person name="Klenk H.-P."/>
        </authorList>
    </citation>
    <scope>NUCLEOTIDE SEQUENCE [LARGE SCALE GENOMIC DNA]</scope>
    <source>
        <strain evidence="7 8">DSM 44230</strain>
    </source>
</reference>
<evidence type="ECO:0000256" key="3">
    <source>
        <dbReference type="ARBA" id="ARBA00022448"/>
    </source>
</evidence>